<dbReference type="AlphaFoldDB" id="A0A3S4PMD9"/>
<dbReference type="OrthoDB" id="343052at2759"/>
<dbReference type="EMBL" id="QPKB01000009">
    <property type="protein sequence ID" value="RWR92394.1"/>
    <property type="molecule type" value="Genomic_DNA"/>
</dbReference>
<organism evidence="12 13">
    <name type="scientific">Cinnamomum micranthum f. kanehirae</name>
    <dbReference type="NCBI Taxonomy" id="337451"/>
    <lineage>
        <taxon>Eukaryota</taxon>
        <taxon>Viridiplantae</taxon>
        <taxon>Streptophyta</taxon>
        <taxon>Embryophyta</taxon>
        <taxon>Tracheophyta</taxon>
        <taxon>Spermatophyta</taxon>
        <taxon>Magnoliopsida</taxon>
        <taxon>Magnoliidae</taxon>
        <taxon>Laurales</taxon>
        <taxon>Lauraceae</taxon>
        <taxon>Cinnamomum</taxon>
    </lineage>
</organism>
<dbReference type="GO" id="GO:0016491">
    <property type="term" value="F:oxidoreductase activity"/>
    <property type="evidence" value="ECO:0007669"/>
    <property type="project" value="UniProtKB-KW"/>
</dbReference>
<keyword evidence="7 10" id="KW-0472">Membrane</keyword>
<accession>A0A3S4PMD9</accession>
<evidence type="ECO:0000256" key="2">
    <source>
        <dbReference type="ARBA" id="ARBA00006214"/>
    </source>
</evidence>
<dbReference type="PANTHER" id="PTHR34573:SF1">
    <property type="entry name" value="VITAMIN K EPOXIDE REDUCTASE DOMAIN-CONTAINING PROTEIN"/>
    <property type="match status" value="1"/>
</dbReference>
<comment type="similarity">
    <text evidence="2">Belongs to the VKOR family.</text>
</comment>
<evidence type="ECO:0000256" key="7">
    <source>
        <dbReference type="ARBA" id="ARBA00023136"/>
    </source>
</evidence>
<name>A0A3S4PMD9_9MAGN</name>
<evidence type="ECO:0000313" key="12">
    <source>
        <dbReference type="EMBL" id="RWR92394.1"/>
    </source>
</evidence>
<dbReference type="InterPro" id="IPR044698">
    <property type="entry name" value="VKOR/LTO1"/>
</dbReference>
<evidence type="ECO:0000256" key="3">
    <source>
        <dbReference type="ARBA" id="ARBA00022692"/>
    </source>
</evidence>
<dbReference type="InterPro" id="IPR036249">
    <property type="entry name" value="Thioredoxin-like_sf"/>
</dbReference>
<keyword evidence="6" id="KW-0560">Oxidoreductase</keyword>
<proteinExistence type="inferred from homology"/>
<dbReference type="CDD" id="cd12916">
    <property type="entry name" value="VKOR_1"/>
    <property type="match status" value="1"/>
</dbReference>
<dbReference type="Pfam" id="PF07884">
    <property type="entry name" value="VKOR"/>
    <property type="match status" value="1"/>
</dbReference>
<evidence type="ECO:0000256" key="5">
    <source>
        <dbReference type="ARBA" id="ARBA00022989"/>
    </source>
</evidence>
<dbReference type="InterPro" id="IPR012932">
    <property type="entry name" value="VKOR"/>
</dbReference>
<dbReference type="InterPro" id="IPR038354">
    <property type="entry name" value="VKOR_sf"/>
</dbReference>
<keyword evidence="8" id="KW-1015">Disulfide bond</keyword>
<feature type="domain" description="Vitamin K epoxide reductase" evidence="11">
    <location>
        <begin position="67"/>
        <end position="207"/>
    </location>
</feature>
<feature type="transmembrane region" description="Helical" evidence="10">
    <location>
        <begin position="154"/>
        <end position="175"/>
    </location>
</feature>
<dbReference type="GO" id="GO:0048038">
    <property type="term" value="F:quinone binding"/>
    <property type="evidence" value="ECO:0007669"/>
    <property type="project" value="UniProtKB-KW"/>
</dbReference>
<dbReference type="Gene3D" id="3.40.30.10">
    <property type="entry name" value="Glutaredoxin"/>
    <property type="match status" value="1"/>
</dbReference>
<feature type="transmembrane region" description="Helical" evidence="10">
    <location>
        <begin position="181"/>
        <end position="204"/>
    </location>
</feature>
<evidence type="ECO:0000256" key="9">
    <source>
        <dbReference type="ARBA" id="ARBA00023284"/>
    </source>
</evidence>
<evidence type="ECO:0000259" key="11">
    <source>
        <dbReference type="SMART" id="SM00756"/>
    </source>
</evidence>
<comment type="subcellular location">
    <subcellularLocation>
        <location evidence="1">Membrane</location>
        <topology evidence="1">Multi-pass membrane protein</topology>
    </subcellularLocation>
</comment>
<keyword evidence="3 10" id="KW-0812">Transmembrane</keyword>
<dbReference type="PANTHER" id="PTHR34573">
    <property type="entry name" value="VKC DOMAIN-CONTAINING PROTEIN"/>
    <property type="match status" value="1"/>
</dbReference>
<evidence type="ECO:0000256" key="1">
    <source>
        <dbReference type="ARBA" id="ARBA00004141"/>
    </source>
</evidence>
<dbReference type="GO" id="GO:0016020">
    <property type="term" value="C:membrane"/>
    <property type="evidence" value="ECO:0007669"/>
    <property type="project" value="UniProtKB-SubCell"/>
</dbReference>
<dbReference type="SUPFAM" id="SSF52833">
    <property type="entry name" value="Thioredoxin-like"/>
    <property type="match status" value="1"/>
</dbReference>
<dbReference type="STRING" id="337451.A0A3S4PMD9"/>
<evidence type="ECO:0000256" key="10">
    <source>
        <dbReference type="SAM" id="Phobius"/>
    </source>
</evidence>
<feature type="transmembrane region" description="Helical" evidence="10">
    <location>
        <begin position="216"/>
        <end position="234"/>
    </location>
</feature>
<evidence type="ECO:0000313" key="13">
    <source>
        <dbReference type="Proteomes" id="UP000283530"/>
    </source>
</evidence>
<gene>
    <name evidence="12" type="ORF">CKAN_02160400</name>
</gene>
<evidence type="ECO:0000256" key="4">
    <source>
        <dbReference type="ARBA" id="ARBA00022719"/>
    </source>
</evidence>
<keyword evidence="5 10" id="KW-1133">Transmembrane helix</keyword>
<evidence type="ECO:0000256" key="8">
    <source>
        <dbReference type="ARBA" id="ARBA00023157"/>
    </source>
</evidence>
<feature type="transmembrane region" description="Helical" evidence="10">
    <location>
        <begin position="121"/>
        <end position="142"/>
    </location>
</feature>
<protein>
    <submittedName>
        <fullName evidence="12">Thiol-disulfide oxidoreductase LTO1 isoform X2</fullName>
    </submittedName>
</protein>
<reference evidence="12 13" key="1">
    <citation type="journal article" date="2019" name="Nat. Plants">
        <title>Stout camphor tree genome fills gaps in understanding of flowering plant genome evolution.</title>
        <authorList>
            <person name="Chaw S.M."/>
            <person name="Liu Y.C."/>
            <person name="Wu Y.W."/>
            <person name="Wang H.Y."/>
            <person name="Lin C.I."/>
            <person name="Wu C.S."/>
            <person name="Ke H.M."/>
            <person name="Chang L.Y."/>
            <person name="Hsu C.Y."/>
            <person name="Yang H.T."/>
            <person name="Sudianto E."/>
            <person name="Hsu M.H."/>
            <person name="Wu K.P."/>
            <person name="Wang L.N."/>
            <person name="Leebens-Mack J.H."/>
            <person name="Tsai I.J."/>
        </authorList>
    </citation>
    <scope>NUCLEOTIDE SEQUENCE [LARGE SCALE GENOMIC DNA]</scope>
    <source>
        <strain evidence="13">cv. Chaw 1501</strain>
        <tissue evidence="12">Young leaves</tissue>
    </source>
</reference>
<keyword evidence="4" id="KW-0874">Quinone</keyword>
<evidence type="ECO:0000256" key="6">
    <source>
        <dbReference type="ARBA" id="ARBA00023002"/>
    </source>
</evidence>
<dbReference type="Gene3D" id="1.20.1440.130">
    <property type="entry name" value="VKOR domain"/>
    <property type="match status" value="1"/>
</dbReference>
<sequence length="363" mass="38934">MGLMANLVSTSSLPIFSHTPTLPPPLSTPYYHYSSPPPIHFKRFGKLAIKCSSSPQVDPESETSLRGISTYSWCAGLGALGFLETGYLTYLKLTNTEVFCPIGGGSCSDVLNSDYSVVFGVPLPLIGMAAYGLVASLGLHLAGKNILFGLSESTGRLILLGSTTSMAASSAYFMYLLSTKLAGVSCSYCLVSALLSFSLFFITVKNFGLQEIQKEIVLLLSTAVIVTAALNSSYSTSQPQGTRLADIDLEPFETEITTKSSPLALALAKHLQLIGAKMYGAFWCSHCLEQKQMFGQEASKILNYIECFPDGAGKGRKMAKMCEGTGIEGFPTWVIRDKVLSGEQTFSELAEASGFVLEDFNPA</sequence>
<dbReference type="Proteomes" id="UP000283530">
    <property type="component" value="Unassembled WGS sequence"/>
</dbReference>
<keyword evidence="13" id="KW-1185">Reference proteome</keyword>
<dbReference type="SMART" id="SM00756">
    <property type="entry name" value="VKc"/>
    <property type="match status" value="1"/>
</dbReference>
<keyword evidence="9" id="KW-0676">Redox-active center</keyword>
<comment type="caution">
    <text evidence="12">The sequence shown here is derived from an EMBL/GenBank/DDBJ whole genome shotgun (WGS) entry which is preliminary data.</text>
</comment>